<feature type="region of interest" description="Disordered" evidence="6">
    <location>
        <begin position="77"/>
        <end position="105"/>
    </location>
</feature>
<keyword evidence="4" id="KW-0677">Repeat</keyword>
<dbReference type="Proteomes" id="UP001417504">
    <property type="component" value="Unassembled WGS sequence"/>
</dbReference>
<name>A0AAP0KND3_9MAGN</name>
<dbReference type="PANTHER" id="PTHR23271">
    <property type="entry name" value="HEPATOCELLULAR CARCINOMA-ASSOCIATED ANTIGEN 66"/>
    <property type="match status" value="1"/>
</dbReference>
<dbReference type="InterPro" id="IPR013949">
    <property type="entry name" value="Utp6"/>
</dbReference>
<sequence length="666" mass="76792">MADAVQYRLERMLDEIEDLERKRIFTKPELAQIVKNRRNFEYKLKRPSPLKQDFLDYIEYEKQLDALRRLRKKKASRKLTEEGEEEEEGEEKKRGKKKKKQMKRSVSDGAGVSRILEVYRLASTRFKGDIGLWFQYLEFCRERGHGRMKKVLAQAVRFHPNVPGLWIYAAAWEFDRNLNVVAARALMQSGLRVCRDSEDLWVEYLRMELTYLNKLKARKVLLGEEKGTLANSHDNANAEQLRDDDGFMSLEQQGNANDSVEDGESENQEDALRAHASAILQTIYSGALEALPSNMNLRKRFLDILDSTDLLHSEEFREKIMKDMKMAFADKPEFWDWFARHQMANLKNTTDINKSDLLHLLDKATMVYEEALNIVPCSKMFSQYTKFWMDVISPESEDSSILGFACSPDCAMDFTSRLLKVYKKAECMGYITEDLAYQWVLLHMQLGRLEEAAELAERFCKGKFSKSVKLWVSKVSIRMKLTSSNSHCANKDETRSLFELLQSALAKVKVSEAETLWLMAIKFFSSKKKYFSKLVQTAQILLAQGAEESFSVSSAIVNCVLQYDGIQVARDTYKRFLALPHPSLALYRNCIELEANLASVGENDGLVNARKLYESALTTYGRDVRLWRDYYSMEIKLGTTETSNAVYSRARKILKDPTVLISPSDL</sequence>
<proteinExistence type="inferred from homology"/>
<comment type="caution">
    <text evidence="9">The sequence shown here is derived from an EMBL/GenBank/DDBJ whole genome shotgun (WGS) entry which is preliminary data.</text>
</comment>
<evidence type="ECO:0000259" key="8">
    <source>
        <dbReference type="Pfam" id="PF24892"/>
    </source>
</evidence>
<dbReference type="Gene3D" id="1.25.40.10">
    <property type="entry name" value="Tetratricopeptide repeat domain"/>
    <property type="match status" value="2"/>
</dbReference>
<protein>
    <recommendedName>
        <fullName evidence="11">U3 small nucleolar RNA-associated protein 6</fullName>
    </recommendedName>
</protein>
<accession>A0AAP0KND3</accession>
<evidence type="ECO:0000256" key="2">
    <source>
        <dbReference type="ARBA" id="ARBA00010734"/>
    </source>
</evidence>
<evidence type="ECO:0000256" key="6">
    <source>
        <dbReference type="SAM" id="MobiDB-lite"/>
    </source>
</evidence>
<feature type="compositionally biased region" description="Basic residues" evidence="6">
    <location>
        <begin position="94"/>
        <end position="103"/>
    </location>
</feature>
<dbReference type="PANTHER" id="PTHR23271:SF1">
    <property type="entry name" value="U3 SMALL NUCLEOLAR RNA-ASSOCIATED PROTEIN 6 HOMOLOG"/>
    <property type="match status" value="1"/>
</dbReference>
<dbReference type="GO" id="GO:0032040">
    <property type="term" value="C:small-subunit processome"/>
    <property type="evidence" value="ECO:0007669"/>
    <property type="project" value="TreeGrafter"/>
</dbReference>
<evidence type="ECO:0000256" key="4">
    <source>
        <dbReference type="ARBA" id="ARBA00022737"/>
    </source>
</evidence>
<evidence type="ECO:0000313" key="10">
    <source>
        <dbReference type="Proteomes" id="UP001417504"/>
    </source>
</evidence>
<dbReference type="GO" id="GO:0000462">
    <property type="term" value="P:maturation of SSU-rRNA from tricistronic rRNA transcript (SSU-rRNA, 5.8S rRNA, LSU-rRNA)"/>
    <property type="evidence" value="ECO:0007669"/>
    <property type="project" value="InterPro"/>
</dbReference>
<reference evidence="9 10" key="1">
    <citation type="submission" date="2024-01" db="EMBL/GenBank/DDBJ databases">
        <title>Genome assemblies of Stephania.</title>
        <authorList>
            <person name="Yang L."/>
        </authorList>
    </citation>
    <scope>NUCLEOTIDE SEQUENCE [LARGE SCALE GENOMIC DNA]</scope>
    <source>
        <strain evidence="9">QJT</strain>
        <tissue evidence="9">Leaf</tissue>
    </source>
</reference>
<dbReference type="SMART" id="SM00386">
    <property type="entry name" value="HAT"/>
    <property type="match status" value="7"/>
</dbReference>
<evidence type="ECO:0000256" key="3">
    <source>
        <dbReference type="ARBA" id="ARBA00022552"/>
    </source>
</evidence>
<dbReference type="Pfam" id="PF24892">
    <property type="entry name" value="UTP6_C"/>
    <property type="match status" value="1"/>
</dbReference>
<dbReference type="InterPro" id="IPR056907">
    <property type="entry name" value="UTP6_C"/>
</dbReference>
<feature type="domain" description="U3 small nucleolar RNA-associated protein 6 N-terminal" evidence="7">
    <location>
        <begin position="9"/>
        <end position="82"/>
    </location>
</feature>
<keyword evidence="3" id="KW-0698">rRNA processing</keyword>
<dbReference type="Pfam" id="PF08640">
    <property type="entry name" value="U3_assoc_6"/>
    <property type="match status" value="1"/>
</dbReference>
<feature type="region of interest" description="Disordered" evidence="6">
    <location>
        <begin position="249"/>
        <end position="270"/>
    </location>
</feature>
<evidence type="ECO:0000259" key="7">
    <source>
        <dbReference type="Pfam" id="PF08640"/>
    </source>
</evidence>
<dbReference type="InterPro" id="IPR003107">
    <property type="entry name" value="HAT"/>
</dbReference>
<feature type="compositionally biased region" description="Acidic residues" evidence="6">
    <location>
        <begin position="259"/>
        <end position="269"/>
    </location>
</feature>
<organism evidence="9 10">
    <name type="scientific">Stephania japonica</name>
    <dbReference type="NCBI Taxonomy" id="461633"/>
    <lineage>
        <taxon>Eukaryota</taxon>
        <taxon>Viridiplantae</taxon>
        <taxon>Streptophyta</taxon>
        <taxon>Embryophyta</taxon>
        <taxon>Tracheophyta</taxon>
        <taxon>Spermatophyta</taxon>
        <taxon>Magnoliopsida</taxon>
        <taxon>Ranunculales</taxon>
        <taxon>Menispermaceae</taxon>
        <taxon>Menispermoideae</taxon>
        <taxon>Cissampelideae</taxon>
        <taxon>Stephania</taxon>
    </lineage>
</organism>
<keyword evidence="10" id="KW-1185">Reference proteome</keyword>
<dbReference type="InterPro" id="IPR011990">
    <property type="entry name" value="TPR-like_helical_dom_sf"/>
</dbReference>
<evidence type="ECO:0000256" key="5">
    <source>
        <dbReference type="ARBA" id="ARBA00023242"/>
    </source>
</evidence>
<evidence type="ECO:0000256" key="1">
    <source>
        <dbReference type="ARBA" id="ARBA00004604"/>
    </source>
</evidence>
<evidence type="ECO:0000313" key="9">
    <source>
        <dbReference type="EMBL" id="KAK9155671.1"/>
    </source>
</evidence>
<comment type="subcellular location">
    <subcellularLocation>
        <location evidence="1">Nucleus</location>
        <location evidence="1">Nucleolus</location>
    </subcellularLocation>
</comment>
<dbReference type="EMBL" id="JBBNAE010000001">
    <property type="protein sequence ID" value="KAK9155671.1"/>
    <property type="molecule type" value="Genomic_DNA"/>
</dbReference>
<dbReference type="GO" id="GO:0034388">
    <property type="term" value="C:Pwp2p-containing subcomplex of 90S preribosome"/>
    <property type="evidence" value="ECO:0007669"/>
    <property type="project" value="TreeGrafter"/>
</dbReference>
<dbReference type="AlphaFoldDB" id="A0AAP0KND3"/>
<dbReference type="InterPro" id="IPR055347">
    <property type="entry name" value="UTP6_N"/>
</dbReference>
<dbReference type="SUPFAM" id="SSF48452">
    <property type="entry name" value="TPR-like"/>
    <property type="match status" value="1"/>
</dbReference>
<keyword evidence="5" id="KW-0539">Nucleus</keyword>
<dbReference type="GO" id="GO:0030515">
    <property type="term" value="F:snoRNA binding"/>
    <property type="evidence" value="ECO:0007669"/>
    <property type="project" value="InterPro"/>
</dbReference>
<comment type="similarity">
    <text evidence="2">Belongs to the UTP6 family.</text>
</comment>
<evidence type="ECO:0008006" key="11">
    <source>
        <dbReference type="Google" id="ProtNLM"/>
    </source>
</evidence>
<gene>
    <name evidence="9" type="ORF">Sjap_003151</name>
</gene>
<feature type="domain" description="U3 small nucleolar RNA-associated protein 6 homolog C-terminal" evidence="8">
    <location>
        <begin position="363"/>
        <end position="654"/>
    </location>
</feature>